<feature type="compositionally biased region" description="Polar residues" evidence="4">
    <location>
        <begin position="423"/>
        <end position="445"/>
    </location>
</feature>
<dbReference type="InterPro" id="IPR011011">
    <property type="entry name" value="Znf_FYVE_PHD"/>
</dbReference>
<dbReference type="InterPro" id="IPR001965">
    <property type="entry name" value="Znf_PHD"/>
</dbReference>
<dbReference type="InterPro" id="IPR036397">
    <property type="entry name" value="RNaseH_sf"/>
</dbReference>
<feature type="compositionally biased region" description="Basic and acidic residues" evidence="4">
    <location>
        <begin position="505"/>
        <end position="537"/>
    </location>
</feature>
<dbReference type="SUPFAM" id="SSF46689">
    <property type="entry name" value="Homeodomain-like"/>
    <property type="match status" value="1"/>
</dbReference>
<dbReference type="InterPro" id="IPR019787">
    <property type="entry name" value="Znf_PHD-finger"/>
</dbReference>
<evidence type="ECO:0000256" key="4">
    <source>
        <dbReference type="SAM" id="MobiDB-lite"/>
    </source>
</evidence>
<dbReference type="Gene3D" id="1.10.10.60">
    <property type="entry name" value="Homeodomain-like"/>
    <property type="match status" value="1"/>
</dbReference>
<evidence type="ECO:0000256" key="2">
    <source>
        <dbReference type="ARBA" id="ARBA00022771"/>
    </source>
</evidence>
<dbReference type="Pfam" id="PF05225">
    <property type="entry name" value="HTH_psq"/>
    <property type="match status" value="1"/>
</dbReference>
<keyword evidence="7" id="KW-1185">Reference proteome</keyword>
<dbReference type="SUPFAM" id="SSF57903">
    <property type="entry name" value="FYVE/PHD zinc finger"/>
    <property type="match status" value="1"/>
</dbReference>
<keyword evidence="2" id="KW-0863">Zinc-finger</keyword>
<protein>
    <recommendedName>
        <fullName evidence="5">Zinc finger PHD-type domain-containing protein</fullName>
    </recommendedName>
</protein>
<dbReference type="AlphaFoldDB" id="A0A9Q1H869"/>
<dbReference type="InterPro" id="IPR009057">
    <property type="entry name" value="Homeodomain-like_sf"/>
</dbReference>
<name>A0A9Q1H869_HOLLE</name>
<dbReference type="GO" id="GO:0008270">
    <property type="term" value="F:zinc ion binding"/>
    <property type="evidence" value="ECO:0007669"/>
    <property type="project" value="UniProtKB-KW"/>
</dbReference>
<dbReference type="EMBL" id="JAIZAY010000009">
    <property type="protein sequence ID" value="KAJ8036674.1"/>
    <property type="molecule type" value="Genomic_DNA"/>
</dbReference>
<dbReference type="Proteomes" id="UP001152320">
    <property type="component" value="Chromosome 9"/>
</dbReference>
<dbReference type="PROSITE" id="PS01359">
    <property type="entry name" value="ZF_PHD_1"/>
    <property type="match status" value="1"/>
</dbReference>
<evidence type="ECO:0000256" key="3">
    <source>
        <dbReference type="ARBA" id="ARBA00022833"/>
    </source>
</evidence>
<evidence type="ECO:0000313" key="6">
    <source>
        <dbReference type="EMBL" id="KAJ8036674.1"/>
    </source>
</evidence>
<accession>A0A9Q1H869</accession>
<sequence>MIYALNLGGRSKTSIEVCHYNMLRAKPPKKRGHYRAYPEGTLLECIKKIQQGELGVKAASREYSIPKTTLLDKLSGRRPIISTQGPPPVLSSEEELKLVRWILHMSKIGYGQTRHELCATVKAILDDDRRPNPFKNNLPGPHWVRAFLRRHPESRPEKVDNWFDEFHSYMTETDEVEEGAEILNDPTRIFNCDESGFPLAGKAEKVLAPKGAKYVYQFSNSDRRQITVMACMNASGSYVEPMLVFPNTRFRYDPLEGAPDDWCVGRSPNGWMNASVFYECVANHFHPFLQKENIKLPVVLLLDGHSSHLSLEVTSFCAENGIILFCLPAHCSHVLQPCDLSLFKALKQSWKTEVRRWKALHIGQVVTKANFASVFAPVWRAASKPQTAQNGFRAAGLYPFNKAACDRGKLYPSTLFSQPEAGGSSSLAQQPEPDSQESGPSSAPSEAQIAFKHLDASLSDEKRWLFNRRWSEGYNIETDELYNIWRGLRSKQTASTDTHPTSQRQQDDTHGDDDRTRLQQDDTGVDEYRTRRQHDGDVTQVQRPSSSDFFAKHLRFPTTQERPKRPNRLGEALPHAVSGRVFRSYLQRKRDEKEEDENRKRVNKEKREEARKRKAADQNKKGRKDKRTRSESINEDECAKCKASYDDKEEDWIGCECGRWFHKTCTDIMDAAALSNSEIEGLEWQCEECL</sequence>
<feature type="region of interest" description="Disordered" evidence="4">
    <location>
        <begin position="419"/>
        <end position="446"/>
    </location>
</feature>
<dbReference type="Pfam" id="PF03184">
    <property type="entry name" value="DDE_1"/>
    <property type="match status" value="1"/>
</dbReference>
<dbReference type="PANTHER" id="PTHR19303">
    <property type="entry name" value="TRANSPOSON"/>
    <property type="match status" value="1"/>
</dbReference>
<comment type="caution">
    <text evidence="6">The sequence shown here is derived from an EMBL/GenBank/DDBJ whole genome shotgun (WGS) entry which is preliminary data.</text>
</comment>
<dbReference type="GO" id="GO:0005634">
    <property type="term" value="C:nucleus"/>
    <property type="evidence" value="ECO:0007669"/>
    <property type="project" value="TreeGrafter"/>
</dbReference>
<dbReference type="InterPro" id="IPR013083">
    <property type="entry name" value="Znf_RING/FYVE/PHD"/>
</dbReference>
<evidence type="ECO:0000313" key="7">
    <source>
        <dbReference type="Proteomes" id="UP001152320"/>
    </source>
</evidence>
<dbReference type="InterPro" id="IPR007889">
    <property type="entry name" value="HTH_Psq"/>
</dbReference>
<keyword evidence="3" id="KW-0862">Zinc</keyword>
<gene>
    <name evidence="6" type="ORF">HOLleu_20717</name>
</gene>
<dbReference type="PANTHER" id="PTHR19303:SF74">
    <property type="entry name" value="POGO TRANSPOSABLE ELEMENT WITH KRAB DOMAIN"/>
    <property type="match status" value="1"/>
</dbReference>
<dbReference type="InterPro" id="IPR019786">
    <property type="entry name" value="Zinc_finger_PHD-type_CS"/>
</dbReference>
<dbReference type="Pfam" id="PF00628">
    <property type="entry name" value="PHD"/>
    <property type="match status" value="1"/>
</dbReference>
<feature type="compositionally biased region" description="Basic and acidic residues" evidence="4">
    <location>
        <begin position="588"/>
        <end position="620"/>
    </location>
</feature>
<dbReference type="OrthoDB" id="71166at2759"/>
<evidence type="ECO:0000256" key="1">
    <source>
        <dbReference type="ARBA" id="ARBA00022723"/>
    </source>
</evidence>
<dbReference type="InterPro" id="IPR004875">
    <property type="entry name" value="DDE_SF_endonuclease_dom"/>
</dbReference>
<feature type="domain" description="Zinc finger PHD-type" evidence="5">
    <location>
        <begin position="637"/>
        <end position="690"/>
    </location>
</feature>
<dbReference type="InterPro" id="IPR050863">
    <property type="entry name" value="CenT-Element_Derived"/>
</dbReference>
<feature type="compositionally biased region" description="Polar residues" evidence="4">
    <location>
        <begin position="493"/>
        <end position="504"/>
    </location>
</feature>
<keyword evidence="1" id="KW-0479">Metal-binding</keyword>
<organism evidence="6 7">
    <name type="scientific">Holothuria leucospilota</name>
    <name type="common">Black long sea cucumber</name>
    <name type="synonym">Mertensiothuria leucospilota</name>
    <dbReference type="NCBI Taxonomy" id="206669"/>
    <lineage>
        <taxon>Eukaryota</taxon>
        <taxon>Metazoa</taxon>
        <taxon>Echinodermata</taxon>
        <taxon>Eleutherozoa</taxon>
        <taxon>Echinozoa</taxon>
        <taxon>Holothuroidea</taxon>
        <taxon>Aspidochirotacea</taxon>
        <taxon>Aspidochirotida</taxon>
        <taxon>Holothuriidae</taxon>
        <taxon>Holothuria</taxon>
    </lineage>
</organism>
<proteinExistence type="predicted"/>
<feature type="region of interest" description="Disordered" evidence="4">
    <location>
        <begin position="588"/>
        <end position="630"/>
    </location>
</feature>
<dbReference type="Gene3D" id="3.30.420.10">
    <property type="entry name" value="Ribonuclease H-like superfamily/Ribonuclease H"/>
    <property type="match status" value="1"/>
</dbReference>
<feature type="region of interest" description="Disordered" evidence="4">
    <location>
        <begin position="493"/>
        <end position="575"/>
    </location>
</feature>
<dbReference type="SMART" id="SM00249">
    <property type="entry name" value="PHD"/>
    <property type="match status" value="1"/>
</dbReference>
<dbReference type="GO" id="GO:0003677">
    <property type="term" value="F:DNA binding"/>
    <property type="evidence" value="ECO:0007669"/>
    <property type="project" value="InterPro"/>
</dbReference>
<feature type="compositionally biased region" description="Polar residues" evidence="4">
    <location>
        <begin position="539"/>
        <end position="548"/>
    </location>
</feature>
<reference evidence="6" key="1">
    <citation type="submission" date="2021-10" db="EMBL/GenBank/DDBJ databases">
        <title>Tropical sea cucumber genome reveals ecological adaptation and Cuvierian tubules defense mechanism.</title>
        <authorList>
            <person name="Chen T."/>
        </authorList>
    </citation>
    <scope>NUCLEOTIDE SEQUENCE</scope>
    <source>
        <strain evidence="6">Nanhai2018</strain>
        <tissue evidence="6">Muscle</tissue>
    </source>
</reference>
<dbReference type="Gene3D" id="3.30.40.10">
    <property type="entry name" value="Zinc/RING finger domain, C3HC4 (zinc finger)"/>
    <property type="match status" value="1"/>
</dbReference>
<evidence type="ECO:0000259" key="5">
    <source>
        <dbReference type="SMART" id="SM00249"/>
    </source>
</evidence>